<keyword evidence="1" id="KW-0812">Transmembrane</keyword>
<evidence type="ECO:0000313" key="2">
    <source>
        <dbReference type="EMBL" id="MCZ4549342.1"/>
    </source>
</evidence>
<feature type="transmembrane region" description="Helical" evidence="1">
    <location>
        <begin position="56"/>
        <end position="79"/>
    </location>
</feature>
<evidence type="ECO:0000256" key="1">
    <source>
        <dbReference type="SAM" id="Phobius"/>
    </source>
</evidence>
<feature type="transmembrane region" description="Helical" evidence="1">
    <location>
        <begin position="9"/>
        <end position="31"/>
    </location>
</feature>
<proteinExistence type="predicted"/>
<keyword evidence="3" id="KW-1185">Reference proteome</keyword>
<protein>
    <recommendedName>
        <fullName evidence="4">DUF2567 domain-containing protein</fullName>
    </recommendedName>
</protein>
<sequence length="166" mass="18059">MVTRLWRAVWLQAALVGFGIGIIAVVAWYFIAPDVSGLESTIHVPRGQDLNLKVPLLIWLTPPIFALCGGVFGWATLRFTEHLDPATRSEFLSIMTVAGCTLGGTAVLATVWLVPHDAELVDGDDGYLPDIGFTWAYLFPIMGFAIGVMFAGNIRHPDEDAELESS</sequence>
<name>A0ABT4MQQ8_GORRU</name>
<dbReference type="EMBL" id="JAPWIE010000002">
    <property type="protein sequence ID" value="MCZ4549342.1"/>
    <property type="molecule type" value="Genomic_DNA"/>
</dbReference>
<accession>A0ABT4MQQ8</accession>
<feature type="transmembrane region" description="Helical" evidence="1">
    <location>
        <begin position="91"/>
        <end position="114"/>
    </location>
</feature>
<dbReference type="Proteomes" id="UP001067235">
    <property type="component" value="Unassembled WGS sequence"/>
</dbReference>
<evidence type="ECO:0008006" key="4">
    <source>
        <dbReference type="Google" id="ProtNLM"/>
    </source>
</evidence>
<keyword evidence="1" id="KW-0472">Membrane</keyword>
<organism evidence="2 3">
    <name type="scientific">Gordonia rubripertincta</name>
    <name type="common">Rhodococcus corallinus</name>
    <dbReference type="NCBI Taxonomy" id="36822"/>
    <lineage>
        <taxon>Bacteria</taxon>
        <taxon>Bacillati</taxon>
        <taxon>Actinomycetota</taxon>
        <taxon>Actinomycetes</taxon>
        <taxon>Mycobacteriales</taxon>
        <taxon>Gordoniaceae</taxon>
        <taxon>Gordonia</taxon>
    </lineage>
</organism>
<comment type="caution">
    <text evidence="2">The sequence shown here is derived from an EMBL/GenBank/DDBJ whole genome shotgun (WGS) entry which is preliminary data.</text>
</comment>
<dbReference type="RefSeq" id="WP_301569883.1">
    <property type="nucleotide sequence ID" value="NZ_JAPWIE010000002.1"/>
</dbReference>
<keyword evidence="1" id="KW-1133">Transmembrane helix</keyword>
<feature type="transmembrane region" description="Helical" evidence="1">
    <location>
        <begin position="134"/>
        <end position="154"/>
    </location>
</feature>
<evidence type="ECO:0000313" key="3">
    <source>
        <dbReference type="Proteomes" id="UP001067235"/>
    </source>
</evidence>
<gene>
    <name evidence="2" type="ORF">O4213_05080</name>
</gene>
<reference evidence="2" key="1">
    <citation type="submission" date="2022-12" db="EMBL/GenBank/DDBJ databases">
        <authorList>
            <person name="Krivoruchko A.V."/>
            <person name="Elkin A."/>
        </authorList>
    </citation>
    <scope>NUCLEOTIDE SEQUENCE</scope>
    <source>
        <strain evidence="2">IEGM 1388</strain>
    </source>
</reference>